<comment type="caution">
    <text evidence="1">The sequence shown here is derived from an EMBL/GenBank/DDBJ whole genome shotgun (WGS) entry which is preliminary data.</text>
</comment>
<evidence type="ECO:0000313" key="1">
    <source>
        <dbReference type="EMBL" id="KAH7028191.1"/>
    </source>
</evidence>
<dbReference type="EMBL" id="JAGTJQ010000007">
    <property type="protein sequence ID" value="KAH7028191.1"/>
    <property type="molecule type" value="Genomic_DNA"/>
</dbReference>
<gene>
    <name evidence="1" type="ORF">B0I36DRAFT_365293</name>
</gene>
<reference evidence="1" key="1">
    <citation type="journal article" date="2021" name="Nat. Commun.">
        <title>Genetic determinants of endophytism in the Arabidopsis root mycobiome.</title>
        <authorList>
            <person name="Mesny F."/>
            <person name="Miyauchi S."/>
            <person name="Thiergart T."/>
            <person name="Pickel B."/>
            <person name="Atanasova L."/>
            <person name="Karlsson M."/>
            <person name="Huettel B."/>
            <person name="Barry K.W."/>
            <person name="Haridas S."/>
            <person name="Chen C."/>
            <person name="Bauer D."/>
            <person name="Andreopoulos W."/>
            <person name="Pangilinan J."/>
            <person name="LaButti K."/>
            <person name="Riley R."/>
            <person name="Lipzen A."/>
            <person name="Clum A."/>
            <person name="Drula E."/>
            <person name="Henrissat B."/>
            <person name="Kohler A."/>
            <person name="Grigoriev I.V."/>
            <person name="Martin F.M."/>
            <person name="Hacquard S."/>
        </authorList>
    </citation>
    <scope>NUCLEOTIDE SEQUENCE</scope>
    <source>
        <strain evidence="1">MPI-CAGE-CH-0230</strain>
    </source>
</reference>
<proteinExistence type="predicted"/>
<dbReference type="AlphaFoldDB" id="A0A9P8Y5Y8"/>
<dbReference type="Proteomes" id="UP000756346">
    <property type="component" value="Unassembled WGS sequence"/>
</dbReference>
<accession>A0A9P8Y5Y8</accession>
<dbReference type="OrthoDB" id="10025998at2759"/>
<protein>
    <recommendedName>
        <fullName evidence="3">F-box domain-containing protein</fullName>
    </recommendedName>
</protein>
<organism evidence="1 2">
    <name type="scientific">Microdochium trichocladiopsis</name>
    <dbReference type="NCBI Taxonomy" id="1682393"/>
    <lineage>
        <taxon>Eukaryota</taxon>
        <taxon>Fungi</taxon>
        <taxon>Dikarya</taxon>
        <taxon>Ascomycota</taxon>
        <taxon>Pezizomycotina</taxon>
        <taxon>Sordariomycetes</taxon>
        <taxon>Xylariomycetidae</taxon>
        <taxon>Xylariales</taxon>
        <taxon>Microdochiaceae</taxon>
        <taxon>Microdochium</taxon>
    </lineage>
</organism>
<name>A0A9P8Y5Y8_9PEZI</name>
<dbReference type="GeneID" id="70188660"/>
<dbReference type="RefSeq" id="XP_046010990.1">
    <property type="nucleotide sequence ID" value="XM_046159114.1"/>
</dbReference>
<evidence type="ECO:0000313" key="2">
    <source>
        <dbReference type="Proteomes" id="UP000756346"/>
    </source>
</evidence>
<evidence type="ECO:0008006" key="3">
    <source>
        <dbReference type="Google" id="ProtNLM"/>
    </source>
</evidence>
<keyword evidence="2" id="KW-1185">Reference proteome</keyword>
<sequence>MSPLAKDYRQTLTSLKHTAPIASMALLLQPKAPQPDWPGLFNSGRYYPVLDRLFRHLSMADYITLRRVSRAFVSLDEYVQRQFWNSETWLATFVREVRHFRERIRESDAIIAGPYLLNFFALHKHPQQRSALDIYVATKAQAESLQSVLLYEQYAPVDPESGFNKTTKRFMWRHIDRQNIEICLHVTDRTPLLFVLLNASMTACLNFMTADRAYCMFPRLTFVDSKVLPLRPMGDEVGAALSKAEDILGWGTENYLWPDQNPGMVSRTSGPRRVGDRDTLVVSLEQDSSRKMRHCPLENHQFHITRDRFGGRRPSRTRSQQANLSDLSNYTPQVLAQDIFSPVLRDRCLTGTPLWRSFLTDRLRRWAMVEMYKVGRDNMPPRLRSDIFASTMAPIPDSVVIPEPWRFADEQVQDWYEAWCKDEAAKLAYRDAPR</sequence>